<dbReference type="Proteomes" id="UP000031972">
    <property type="component" value="Unassembled WGS sequence"/>
</dbReference>
<dbReference type="Pfam" id="PF13786">
    <property type="entry name" value="DUF4179"/>
    <property type="match status" value="1"/>
</dbReference>
<dbReference type="EMBL" id="JXRR01000001">
    <property type="protein sequence ID" value="KIL52749.1"/>
    <property type="molecule type" value="Genomic_DNA"/>
</dbReference>
<keyword evidence="1" id="KW-0472">Membrane</keyword>
<reference evidence="3 4" key="1">
    <citation type="submission" date="2015-01" db="EMBL/GenBank/DDBJ databases">
        <title>Jeotgalibacillus campisalis genome sequencing.</title>
        <authorList>
            <person name="Goh K.M."/>
            <person name="Chan K.-G."/>
            <person name="Yaakop A.S."/>
            <person name="Ee R."/>
            <person name="Gan H.M."/>
            <person name="Chan C.S."/>
        </authorList>
    </citation>
    <scope>NUCLEOTIDE SEQUENCE [LARGE SCALE GENOMIC DNA]</scope>
    <source>
        <strain evidence="3 4">SF-57</strain>
    </source>
</reference>
<feature type="transmembrane region" description="Helical" evidence="1">
    <location>
        <begin position="45"/>
        <end position="65"/>
    </location>
</feature>
<keyword evidence="4" id="KW-1185">Reference proteome</keyword>
<gene>
    <name evidence="3" type="ORF">KR50_00780</name>
</gene>
<accession>A0A0C2SFP5</accession>
<protein>
    <recommendedName>
        <fullName evidence="2">DUF4179 domain-containing protein</fullName>
    </recommendedName>
</protein>
<organism evidence="3 4">
    <name type="scientific">Jeotgalibacillus campisalis</name>
    <dbReference type="NCBI Taxonomy" id="220754"/>
    <lineage>
        <taxon>Bacteria</taxon>
        <taxon>Bacillati</taxon>
        <taxon>Bacillota</taxon>
        <taxon>Bacilli</taxon>
        <taxon>Bacillales</taxon>
        <taxon>Caryophanaceae</taxon>
        <taxon>Jeotgalibacillus</taxon>
    </lineage>
</organism>
<dbReference type="PATRIC" id="fig|220754.4.peg.79"/>
<evidence type="ECO:0000259" key="2">
    <source>
        <dbReference type="Pfam" id="PF13786"/>
    </source>
</evidence>
<name>A0A0C2SFP5_9BACL</name>
<proteinExistence type="predicted"/>
<comment type="caution">
    <text evidence="3">The sequence shown here is derived from an EMBL/GenBank/DDBJ whole genome shotgun (WGS) entry which is preliminary data.</text>
</comment>
<evidence type="ECO:0000313" key="4">
    <source>
        <dbReference type="Proteomes" id="UP000031972"/>
    </source>
</evidence>
<sequence>MKKEQLDKELSEIEVPKEDVFRSISQGIEKGKKEQMPKRKSKKKFWGVVSAAAATGFLASGLIFAPVTNVLASVPGIGSIYQKFSLQIGHELLGSDLITEMNQTASSNGVDVTLTSAYYDGNVIGITFKTEGGRISDDYNEEGPEIGYNFHLFDGVEQNQWAASMTSLEKTGEDEYVAAMEFFNPDDVLAENLTLPLTFTQITGVKGDWKFDVPVSQIPSETIYSDAESVFDGGNYSFRMESVTKGKATTLLNYQTTFPLDGEGDNIQITVFDNEGNRLSKSSANVLSVLEKDNGFEKDVRELFASKIPEDAKYLVVHPEIRMWEHETVSALEHSGPFVIESGRFDFELKVNQVEQNEDQLVLDFNVQNLEQGSLHQDLIDNFAEFIMPIRSEHLYRLKDGELDMNNIIGHQIRNEKLTLIDEKTNHYQSVFTIENADEFDAGDYSLMVPFGSLSRNQPVEMEKIRVDLVEE</sequence>
<evidence type="ECO:0000313" key="3">
    <source>
        <dbReference type="EMBL" id="KIL52749.1"/>
    </source>
</evidence>
<dbReference type="RefSeq" id="WP_041053481.1">
    <property type="nucleotide sequence ID" value="NZ_JXRR01000001.1"/>
</dbReference>
<evidence type="ECO:0000256" key="1">
    <source>
        <dbReference type="SAM" id="Phobius"/>
    </source>
</evidence>
<keyword evidence="1" id="KW-1133">Transmembrane helix</keyword>
<dbReference type="AlphaFoldDB" id="A0A0C2SFP5"/>
<feature type="domain" description="DUF4179" evidence="2">
    <location>
        <begin position="40"/>
        <end position="131"/>
    </location>
</feature>
<dbReference type="Gene3D" id="2.60.40.1630">
    <property type="entry name" value="bacillus anthracis domain"/>
    <property type="match status" value="1"/>
</dbReference>
<dbReference type="OrthoDB" id="2293641at2"/>
<keyword evidence="1" id="KW-0812">Transmembrane</keyword>
<dbReference type="InterPro" id="IPR025436">
    <property type="entry name" value="DUF4179"/>
</dbReference>